<accession>A0A382J4G8</accession>
<organism evidence="1">
    <name type="scientific">marine metagenome</name>
    <dbReference type="NCBI Taxonomy" id="408172"/>
    <lineage>
        <taxon>unclassified sequences</taxon>
        <taxon>metagenomes</taxon>
        <taxon>ecological metagenomes</taxon>
    </lineage>
</organism>
<dbReference type="AlphaFoldDB" id="A0A382J4G8"/>
<evidence type="ECO:0000313" key="1">
    <source>
        <dbReference type="EMBL" id="SVC06445.1"/>
    </source>
</evidence>
<dbReference type="EMBL" id="UINC01071502">
    <property type="protein sequence ID" value="SVC06445.1"/>
    <property type="molecule type" value="Genomic_DNA"/>
</dbReference>
<name>A0A382J4G8_9ZZZZ</name>
<feature type="non-terminal residue" evidence="1">
    <location>
        <position position="34"/>
    </location>
</feature>
<gene>
    <name evidence="1" type="ORF">METZ01_LOCUS259299</name>
</gene>
<protein>
    <submittedName>
        <fullName evidence="1">Uncharacterized protein</fullName>
    </submittedName>
</protein>
<proteinExistence type="predicted"/>
<sequence>MRKTTLVLSFLVCTFSGLGALQAQSINQALELYK</sequence>
<reference evidence="1" key="1">
    <citation type="submission" date="2018-05" db="EMBL/GenBank/DDBJ databases">
        <authorList>
            <person name="Lanie J.A."/>
            <person name="Ng W.-L."/>
            <person name="Kazmierczak K.M."/>
            <person name="Andrzejewski T.M."/>
            <person name="Davidsen T.M."/>
            <person name="Wayne K.J."/>
            <person name="Tettelin H."/>
            <person name="Glass J.I."/>
            <person name="Rusch D."/>
            <person name="Podicherti R."/>
            <person name="Tsui H.-C.T."/>
            <person name="Winkler M.E."/>
        </authorList>
    </citation>
    <scope>NUCLEOTIDE SEQUENCE</scope>
</reference>